<dbReference type="EMBL" id="MT143991">
    <property type="protein sequence ID" value="QJA45479.1"/>
    <property type="molecule type" value="Genomic_DNA"/>
</dbReference>
<protein>
    <submittedName>
        <fullName evidence="1">Uncharacterized protein</fullName>
    </submittedName>
</protein>
<reference evidence="1" key="1">
    <citation type="submission" date="2020-03" db="EMBL/GenBank/DDBJ databases">
        <title>The deep terrestrial virosphere.</title>
        <authorList>
            <person name="Holmfeldt K."/>
            <person name="Nilsson E."/>
            <person name="Simone D."/>
            <person name="Lopez-Fernandez M."/>
            <person name="Wu X."/>
            <person name="de Brujin I."/>
            <person name="Lundin D."/>
            <person name="Andersson A."/>
            <person name="Bertilsson S."/>
            <person name="Dopson M."/>
        </authorList>
    </citation>
    <scope>NUCLEOTIDE SEQUENCE</scope>
    <source>
        <strain evidence="1">TM448A00243</strain>
        <strain evidence="2">TM448B00304</strain>
    </source>
</reference>
<evidence type="ECO:0000313" key="1">
    <source>
        <dbReference type="EMBL" id="QJA45479.1"/>
    </source>
</evidence>
<gene>
    <name evidence="1" type="ORF">TM448A00243_0028</name>
    <name evidence="2" type="ORF">TM448B00304_0042</name>
</gene>
<accession>A0A6H1ZDE3</accession>
<dbReference type="EMBL" id="MT144607">
    <property type="protein sequence ID" value="QJH94863.1"/>
    <property type="molecule type" value="Genomic_DNA"/>
</dbReference>
<proteinExistence type="predicted"/>
<name>A0A6H1ZDE3_9ZZZZ</name>
<organism evidence="1">
    <name type="scientific">viral metagenome</name>
    <dbReference type="NCBI Taxonomy" id="1070528"/>
    <lineage>
        <taxon>unclassified sequences</taxon>
        <taxon>metagenomes</taxon>
        <taxon>organismal metagenomes</taxon>
    </lineage>
</organism>
<sequence>MFGYDVQHAVSVVVSDPGADVSLPIWQVPAGVTKIEILEASILTDTTLAAGTANGMEVTLLDGGAAGAGTSVLTNALGGTAAGGTFPAWTAVTPQAWTVSEGTLDAGDWVVLKYDESGTVAMKNIVVWFSYVQGVGA</sequence>
<evidence type="ECO:0000313" key="2">
    <source>
        <dbReference type="EMBL" id="QJH94863.1"/>
    </source>
</evidence>
<dbReference type="AlphaFoldDB" id="A0A6H1ZDE3"/>